<dbReference type="AlphaFoldDB" id="A0AAE1DSL0"/>
<proteinExistence type="predicted"/>
<evidence type="ECO:0000313" key="1">
    <source>
        <dbReference type="EMBL" id="KAK3781217.1"/>
    </source>
</evidence>
<evidence type="ECO:0000313" key="2">
    <source>
        <dbReference type="Proteomes" id="UP001283361"/>
    </source>
</evidence>
<accession>A0AAE1DSL0</accession>
<organism evidence="1 2">
    <name type="scientific">Elysia crispata</name>
    <name type="common">lettuce slug</name>
    <dbReference type="NCBI Taxonomy" id="231223"/>
    <lineage>
        <taxon>Eukaryota</taxon>
        <taxon>Metazoa</taxon>
        <taxon>Spiralia</taxon>
        <taxon>Lophotrochozoa</taxon>
        <taxon>Mollusca</taxon>
        <taxon>Gastropoda</taxon>
        <taxon>Heterobranchia</taxon>
        <taxon>Euthyneura</taxon>
        <taxon>Panpulmonata</taxon>
        <taxon>Sacoglossa</taxon>
        <taxon>Placobranchoidea</taxon>
        <taxon>Plakobranchidae</taxon>
        <taxon>Elysia</taxon>
    </lineage>
</organism>
<dbReference type="Proteomes" id="UP001283361">
    <property type="component" value="Unassembled WGS sequence"/>
</dbReference>
<dbReference type="EMBL" id="JAWDGP010002654">
    <property type="protein sequence ID" value="KAK3781217.1"/>
    <property type="molecule type" value="Genomic_DNA"/>
</dbReference>
<comment type="caution">
    <text evidence="1">The sequence shown here is derived from an EMBL/GenBank/DDBJ whole genome shotgun (WGS) entry which is preliminary data.</text>
</comment>
<keyword evidence="2" id="KW-1185">Reference proteome</keyword>
<protein>
    <submittedName>
        <fullName evidence="1">Uncharacterized protein</fullName>
    </submittedName>
</protein>
<name>A0AAE1DSL0_9GAST</name>
<reference evidence="1" key="1">
    <citation type="journal article" date="2023" name="G3 (Bethesda)">
        <title>A reference genome for the long-term kleptoplast-retaining sea slug Elysia crispata morphotype clarki.</title>
        <authorList>
            <person name="Eastman K.E."/>
            <person name="Pendleton A.L."/>
            <person name="Shaikh M.A."/>
            <person name="Suttiyut T."/>
            <person name="Ogas R."/>
            <person name="Tomko P."/>
            <person name="Gavelis G."/>
            <person name="Widhalm J.R."/>
            <person name="Wisecaver J.H."/>
        </authorList>
    </citation>
    <scope>NUCLEOTIDE SEQUENCE</scope>
    <source>
        <strain evidence="1">ECLA1</strain>
    </source>
</reference>
<gene>
    <name evidence="1" type="ORF">RRG08_047758</name>
</gene>
<sequence>MSENVRTRWLLVKVTVTQVPDVCSEKPHSIGRGRHPTRTWFIYAAQHNHRTLCPRNAEVRHRLRPVSSSTLYTDHATVTFFDNPSSQLPVCPLLKIGNINLWQRISKANIQASCVVTVVHRRTFEDMSGHCTRARCTLLISCLIRKREDGRDGVGGGTEKLGG</sequence>